<dbReference type="InterPro" id="IPR002078">
    <property type="entry name" value="Sigma_54_int"/>
</dbReference>
<evidence type="ECO:0000256" key="1">
    <source>
        <dbReference type="ARBA" id="ARBA00022741"/>
    </source>
</evidence>
<dbReference type="PANTHER" id="PTHR32071:SF113">
    <property type="entry name" value="ALGINATE BIOSYNTHESIS TRANSCRIPTIONAL REGULATORY PROTEIN ALGB"/>
    <property type="match status" value="1"/>
</dbReference>
<comment type="caution">
    <text evidence="9">The sequence shown here is derived from an EMBL/GenBank/DDBJ whole genome shotgun (WGS) entry which is preliminary data.</text>
</comment>
<dbReference type="PRINTS" id="PR01590">
    <property type="entry name" value="HTHFIS"/>
</dbReference>
<dbReference type="PROSITE" id="PS50110">
    <property type="entry name" value="RESPONSE_REGULATORY"/>
    <property type="match status" value="1"/>
</dbReference>
<dbReference type="PROSITE" id="PS00676">
    <property type="entry name" value="SIGMA54_INTERACT_2"/>
    <property type="match status" value="1"/>
</dbReference>
<evidence type="ECO:0000256" key="2">
    <source>
        <dbReference type="ARBA" id="ARBA00022840"/>
    </source>
</evidence>
<dbReference type="InterPro" id="IPR003593">
    <property type="entry name" value="AAA+_ATPase"/>
</dbReference>
<dbReference type="SMART" id="SM00382">
    <property type="entry name" value="AAA"/>
    <property type="match status" value="1"/>
</dbReference>
<dbReference type="GO" id="GO:0005524">
    <property type="term" value="F:ATP binding"/>
    <property type="evidence" value="ECO:0007669"/>
    <property type="project" value="UniProtKB-KW"/>
</dbReference>
<sequence length="456" mass="51313">MLTAKVLIVDDDVDVLSAAKLLLKRHFSQVDIEKNPQRIPFLVTNGNYDAILLDMNFTRDVISGKEGFDWLDRILDIDPLAVVVLFTAFGDVEMAVRAMKAGAMDFVLKPWENDKLLATMQAAVRKREENKAKVGGSSVAPANKPTPGKPLPQPNFVASSAIMQQLYATAERVAVTDATVLVLGENGTGKSDLAQLIHQKSNRADKPFVIVDLGAIPESLFESELFGHVKGAFTDAKEDRAGRFEEAHGGTLFLDEIGNLSLPMQAKLLTVLQNRTVTRVGSNKTKQIDVRIICATNQPIGQMVADRTFRQDLLYRINTIELRIPPLRERPEDIVPLTELFLKQYRHQYKRVVTALSAALIKQLQRYHWPGNVRELRSAVERAVILTQQNTLQPEDFFQNAFTETSQFTETYQLEEMEKQLIVKAMKKYNGNITEVAKELGLSRQALYRRMEKYGL</sequence>
<dbReference type="SMART" id="SM00448">
    <property type="entry name" value="REC"/>
    <property type="match status" value="1"/>
</dbReference>
<keyword evidence="2" id="KW-0067">ATP-binding</keyword>
<dbReference type="InterPro" id="IPR058031">
    <property type="entry name" value="AAA_lid_NorR"/>
</dbReference>
<dbReference type="Gene3D" id="3.40.50.300">
    <property type="entry name" value="P-loop containing nucleotide triphosphate hydrolases"/>
    <property type="match status" value="1"/>
</dbReference>
<evidence type="ECO:0000256" key="4">
    <source>
        <dbReference type="ARBA" id="ARBA00023163"/>
    </source>
</evidence>
<dbReference type="Pfam" id="PF02954">
    <property type="entry name" value="HTH_8"/>
    <property type="match status" value="1"/>
</dbReference>
<dbReference type="RefSeq" id="WP_114461700.1">
    <property type="nucleotide sequence ID" value="NZ_QPIW01000010.1"/>
</dbReference>
<dbReference type="Pfam" id="PF00158">
    <property type="entry name" value="Sigma54_activat"/>
    <property type="match status" value="1"/>
</dbReference>
<keyword evidence="1" id="KW-0547">Nucleotide-binding</keyword>
<keyword evidence="4" id="KW-0804">Transcription</keyword>
<dbReference type="Gene3D" id="1.10.10.60">
    <property type="entry name" value="Homeodomain-like"/>
    <property type="match status" value="1"/>
</dbReference>
<accession>A0A369IA03</accession>
<reference evidence="9 10" key="1">
    <citation type="submission" date="2018-07" db="EMBL/GenBank/DDBJ databases">
        <title>Genome analysis of Runella aurantiaca.</title>
        <authorList>
            <person name="Yang X."/>
        </authorList>
    </citation>
    <scope>NUCLEOTIDE SEQUENCE [LARGE SCALE GENOMIC DNA]</scope>
    <source>
        <strain evidence="9 10">YX9</strain>
    </source>
</reference>
<keyword evidence="5" id="KW-0597">Phosphoprotein</keyword>
<evidence type="ECO:0000259" key="8">
    <source>
        <dbReference type="PROSITE" id="PS50110"/>
    </source>
</evidence>
<dbReference type="Pfam" id="PF25601">
    <property type="entry name" value="AAA_lid_14"/>
    <property type="match status" value="1"/>
</dbReference>
<evidence type="ECO:0000313" key="9">
    <source>
        <dbReference type="EMBL" id="RDB05317.1"/>
    </source>
</evidence>
<dbReference type="InterPro" id="IPR025943">
    <property type="entry name" value="Sigma_54_int_dom_ATP-bd_2"/>
</dbReference>
<dbReference type="Gene3D" id="1.10.8.60">
    <property type="match status" value="1"/>
</dbReference>
<dbReference type="InterPro" id="IPR002197">
    <property type="entry name" value="HTH_Fis"/>
</dbReference>
<organism evidence="9 10">
    <name type="scientific">Runella aurantiaca</name>
    <dbReference type="NCBI Taxonomy" id="2282308"/>
    <lineage>
        <taxon>Bacteria</taxon>
        <taxon>Pseudomonadati</taxon>
        <taxon>Bacteroidota</taxon>
        <taxon>Cytophagia</taxon>
        <taxon>Cytophagales</taxon>
        <taxon>Spirosomataceae</taxon>
        <taxon>Runella</taxon>
    </lineage>
</organism>
<dbReference type="GO" id="GO:0006355">
    <property type="term" value="P:regulation of DNA-templated transcription"/>
    <property type="evidence" value="ECO:0007669"/>
    <property type="project" value="InterPro"/>
</dbReference>
<dbReference type="OrthoDB" id="9782110at2"/>
<dbReference type="PROSITE" id="PS50045">
    <property type="entry name" value="SIGMA54_INTERACT_4"/>
    <property type="match status" value="1"/>
</dbReference>
<dbReference type="GO" id="GO:0043565">
    <property type="term" value="F:sequence-specific DNA binding"/>
    <property type="evidence" value="ECO:0007669"/>
    <property type="project" value="InterPro"/>
</dbReference>
<dbReference type="SUPFAM" id="SSF52540">
    <property type="entry name" value="P-loop containing nucleoside triphosphate hydrolases"/>
    <property type="match status" value="1"/>
</dbReference>
<evidence type="ECO:0000256" key="3">
    <source>
        <dbReference type="ARBA" id="ARBA00023015"/>
    </source>
</evidence>
<dbReference type="Pfam" id="PF00072">
    <property type="entry name" value="Response_reg"/>
    <property type="match status" value="1"/>
</dbReference>
<dbReference type="EMBL" id="QPIW01000010">
    <property type="protein sequence ID" value="RDB05317.1"/>
    <property type="molecule type" value="Genomic_DNA"/>
</dbReference>
<feature type="region of interest" description="Disordered" evidence="6">
    <location>
        <begin position="129"/>
        <end position="149"/>
    </location>
</feature>
<dbReference type="GO" id="GO:0000160">
    <property type="term" value="P:phosphorelay signal transduction system"/>
    <property type="evidence" value="ECO:0007669"/>
    <property type="project" value="InterPro"/>
</dbReference>
<dbReference type="SUPFAM" id="SSF46689">
    <property type="entry name" value="Homeodomain-like"/>
    <property type="match status" value="1"/>
</dbReference>
<proteinExistence type="predicted"/>
<keyword evidence="10" id="KW-1185">Reference proteome</keyword>
<evidence type="ECO:0000259" key="7">
    <source>
        <dbReference type="PROSITE" id="PS50045"/>
    </source>
</evidence>
<dbReference type="InterPro" id="IPR001789">
    <property type="entry name" value="Sig_transdc_resp-reg_receiver"/>
</dbReference>
<dbReference type="Proteomes" id="UP000253141">
    <property type="component" value="Unassembled WGS sequence"/>
</dbReference>
<evidence type="ECO:0000313" key="10">
    <source>
        <dbReference type="Proteomes" id="UP000253141"/>
    </source>
</evidence>
<dbReference type="InterPro" id="IPR011006">
    <property type="entry name" value="CheY-like_superfamily"/>
</dbReference>
<evidence type="ECO:0000256" key="5">
    <source>
        <dbReference type="PROSITE-ProRule" id="PRU00169"/>
    </source>
</evidence>
<dbReference type="CDD" id="cd00156">
    <property type="entry name" value="REC"/>
    <property type="match status" value="1"/>
</dbReference>
<dbReference type="AlphaFoldDB" id="A0A369IA03"/>
<dbReference type="InterPro" id="IPR009057">
    <property type="entry name" value="Homeodomain-like_sf"/>
</dbReference>
<name>A0A369IA03_9BACT</name>
<dbReference type="SUPFAM" id="SSF52172">
    <property type="entry name" value="CheY-like"/>
    <property type="match status" value="1"/>
</dbReference>
<feature type="domain" description="Response regulatory" evidence="8">
    <location>
        <begin position="5"/>
        <end position="124"/>
    </location>
</feature>
<dbReference type="FunFam" id="3.40.50.300:FF:000006">
    <property type="entry name" value="DNA-binding transcriptional regulator NtrC"/>
    <property type="match status" value="1"/>
</dbReference>
<evidence type="ECO:0000256" key="6">
    <source>
        <dbReference type="SAM" id="MobiDB-lite"/>
    </source>
</evidence>
<dbReference type="CDD" id="cd00009">
    <property type="entry name" value="AAA"/>
    <property type="match status" value="1"/>
</dbReference>
<feature type="domain" description="Sigma-54 factor interaction" evidence="7">
    <location>
        <begin position="156"/>
        <end position="385"/>
    </location>
</feature>
<keyword evidence="3" id="KW-0805">Transcription regulation</keyword>
<dbReference type="InterPro" id="IPR027417">
    <property type="entry name" value="P-loop_NTPase"/>
</dbReference>
<dbReference type="PANTHER" id="PTHR32071">
    <property type="entry name" value="TRANSCRIPTIONAL REGULATORY PROTEIN"/>
    <property type="match status" value="1"/>
</dbReference>
<dbReference type="Gene3D" id="3.40.50.2300">
    <property type="match status" value="1"/>
</dbReference>
<feature type="modified residue" description="4-aspartylphosphate" evidence="5">
    <location>
        <position position="54"/>
    </location>
</feature>
<gene>
    <name evidence="9" type="ORF">DVG78_14040</name>
</gene>
<protein>
    <submittedName>
        <fullName evidence="9">Sigma-54-dependent Fis family transcriptional regulator</fullName>
    </submittedName>
</protein>